<keyword evidence="4" id="KW-1185">Reference proteome</keyword>
<dbReference type="Gene3D" id="1.20.140.10">
    <property type="entry name" value="Butyryl-CoA Dehydrogenase, subunit A, domain 3"/>
    <property type="match status" value="1"/>
</dbReference>
<organism evidence="3 4">
    <name type="scientific">Galemys pyrenaicus</name>
    <name type="common">Iberian desman</name>
    <name type="synonym">Pyrenean desman</name>
    <dbReference type="NCBI Taxonomy" id="202257"/>
    <lineage>
        <taxon>Eukaryota</taxon>
        <taxon>Metazoa</taxon>
        <taxon>Chordata</taxon>
        <taxon>Craniata</taxon>
        <taxon>Vertebrata</taxon>
        <taxon>Euteleostomi</taxon>
        <taxon>Mammalia</taxon>
        <taxon>Eutheria</taxon>
        <taxon>Laurasiatheria</taxon>
        <taxon>Eulipotyphla</taxon>
        <taxon>Talpidae</taxon>
        <taxon>Galemys</taxon>
    </lineage>
</organism>
<gene>
    <name evidence="3" type="ORF">J0S82_003103</name>
</gene>
<dbReference type="OrthoDB" id="538336at2759"/>
<sequence>MWKPGEASILQTSGTAVPPASKTLSLLPPGGNSGRDESGPDVITSPSALAPLRQWRGHVNRPCGILHMALMLTFLRKAHESRVKKTPTTVSGKCNHDSKPKYSLQPRVAPAPGRRRSLSLGWVCVQADGATESVSSRRQFGPKAKEEVKIIEHQTQTLRLMPHLATALALTFTSRYAGALLDEDIFQGKELISSRPLQALVAGLKAYSTWENVGCLQDCRECTGGMVSPEPCCGGWGCGASRSPGCPRSLAVLLGVVICTCPPRTMLPGCGMTLVMRCLAHSASLGACSKDH</sequence>
<feature type="region of interest" description="Disordered" evidence="1">
    <location>
        <begin position="1"/>
        <end position="45"/>
    </location>
</feature>
<evidence type="ECO:0000313" key="4">
    <source>
        <dbReference type="Proteomes" id="UP000700334"/>
    </source>
</evidence>
<evidence type="ECO:0000256" key="1">
    <source>
        <dbReference type="SAM" id="MobiDB-lite"/>
    </source>
</evidence>
<dbReference type="PANTHER" id="PTHR10909">
    <property type="entry name" value="ELECTRON TRANSPORT OXIDOREDUCTASE"/>
    <property type="match status" value="1"/>
</dbReference>
<dbReference type="GO" id="GO:0005504">
    <property type="term" value="F:fatty acid binding"/>
    <property type="evidence" value="ECO:0007669"/>
    <property type="project" value="TreeGrafter"/>
</dbReference>
<dbReference type="EMBL" id="JAGFMF010011928">
    <property type="protein sequence ID" value="KAG8509726.1"/>
    <property type="molecule type" value="Genomic_DNA"/>
</dbReference>
<dbReference type="GO" id="GO:0003997">
    <property type="term" value="F:acyl-CoA oxidase activity"/>
    <property type="evidence" value="ECO:0007669"/>
    <property type="project" value="InterPro"/>
</dbReference>
<dbReference type="GO" id="GO:0033540">
    <property type="term" value="P:fatty acid beta-oxidation using acyl-CoA oxidase"/>
    <property type="evidence" value="ECO:0007669"/>
    <property type="project" value="TreeGrafter"/>
</dbReference>
<feature type="domain" description="Acyl-CoA oxidase C-alpha1" evidence="2">
    <location>
        <begin position="136"/>
        <end position="225"/>
    </location>
</feature>
<dbReference type="GO" id="GO:0071949">
    <property type="term" value="F:FAD binding"/>
    <property type="evidence" value="ECO:0007669"/>
    <property type="project" value="InterPro"/>
</dbReference>
<evidence type="ECO:0000313" key="3">
    <source>
        <dbReference type="EMBL" id="KAG8509726.1"/>
    </source>
</evidence>
<dbReference type="AlphaFoldDB" id="A0A8J5ZU50"/>
<dbReference type="InterPro" id="IPR012258">
    <property type="entry name" value="Acyl-CoA_oxidase"/>
</dbReference>
<proteinExistence type="predicted"/>
<comment type="caution">
    <text evidence="3">The sequence shown here is derived from an EMBL/GenBank/DDBJ whole genome shotgun (WGS) entry which is preliminary data.</text>
</comment>
<dbReference type="GO" id="GO:0055088">
    <property type="term" value="P:lipid homeostasis"/>
    <property type="evidence" value="ECO:0007669"/>
    <property type="project" value="TreeGrafter"/>
</dbReference>
<dbReference type="GO" id="GO:0005777">
    <property type="term" value="C:peroxisome"/>
    <property type="evidence" value="ECO:0007669"/>
    <property type="project" value="InterPro"/>
</dbReference>
<feature type="region of interest" description="Disordered" evidence="1">
    <location>
        <begin position="84"/>
        <end position="112"/>
    </location>
</feature>
<protein>
    <submittedName>
        <fullName evidence="3">Acyl-coenzyme A oxidase-like protein</fullName>
    </submittedName>
</protein>
<dbReference type="Proteomes" id="UP000700334">
    <property type="component" value="Unassembled WGS sequence"/>
</dbReference>
<dbReference type="InterPro" id="IPR055060">
    <property type="entry name" value="ACOX_C_alpha1"/>
</dbReference>
<evidence type="ECO:0000259" key="2">
    <source>
        <dbReference type="Pfam" id="PF22924"/>
    </source>
</evidence>
<dbReference type="Pfam" id="PF22924">
    <property type="entry name" value="ACOX_C_alpha1"/>
    <property type="match status" value="1"/>
</dbReference>
<dbReference type="SUPFAM" id="SSF47203">
    <property type="entry name" value="Acyl-CoA dehydrogenase C-terminal domain-like"/>
    <property type="match status" value="1"/>
</dbReference>
<dbReference type="InterPro" id="IPR036250">
    <property type="entry name" value="AcylCo_DH-like_C"/>
</dbReference>
<reference evidence="3" key="1">
    <citation type="journal article" date="2021" name="Evol. Appl.">
        <title>The genome of the Pyrenean desman and the effects of bottlenecks and inbreeding on the genomic landscape of an endangered species.</title>
        <authorList>
            <person name="Escoda L."/>
            <person name="Castresana J."/>
        </authorList>
    </citation>
    <scope>NUCLEOTIDE SEQUENCE</scope>
    <source>
        <strain evidence="3">IBE-C5619</strain>
    </source>
</reference>
<accession>A0A8J5ZU50</accession>
<dbReference type="PANTHER" id="PTHR10909:SF352">
    <property type="entry name" value="ACYL-COENZYME A OXIDASE-LIKE PROTEIN"/>
    <property type="match status" value="1"/>
</dbReference>
<name>A0A8J5ZU50_GALPY</name>